<keyword evidence="6" id="KW-1185">Reference proteome</keyword>
<gene>
    <name evidence="5" type="ORF">F8O04_00895</name>
</gene>
<evidence type="ECO:0000313" key="6">
    <source>
        <dbReference type="Proteomes" id="UP000431744"/>
    </source>
</evidence>
<dbReference type="PANTHER" id="PTHR46796:SF6">
    <property type="entry name" value="ARAC SUBFAMILY"/>
    <property type="match status" value="1"/>
</dbReference>
<reference evidence="5 6" key="1">
    <citation type="submission" date="2019-09" db="EMBL/GenBank/DDBJ databases">
        <title>Phylogeny of genus Pseudoclavibacter and closely related genus.</title>
        <authorList>
            <person name="Li Y."/>
        </authorList>
    </citation>
    <scope>NUCLEOTIDE SEQUENCE [LARGE SCALE GENOMIC DNA]</scope>
    <source>
        <strain evidence="5 6">EGI 60007</strain>
    </source>
</reference>
<dbReference type="PROSITE" id="PS01124">
    <property type="entry name" value="HTH_ARAC_FAMILY_2"/>
    <property type="match status" value="1"/>
</dbReference>
<dbReference type="PANTHER" id="PTHR46796">
    <property type="entry name" value="HTH-TYPE TRANSCRIPTIONAL ACTIVATOR RHAS-RELATED"/>
    <property type="match status" value="1"/>
</dbReference>
<dbReference type="EMBL" id="WBJY01000001">
    <property type="protein sequence ID" value="KAB1648895.1"/>
    <property type="molecule type" value="Genomic_DNA"/>
</dbReference>
<dbReference type="Pfam" id="PF14525">
    <property type="entry name" value="AraC_binding_2"/>
    <property type="match status" value="1"/>
</dbReference>
<dbReference type="InterPro" id="IPR035418">
    <property type="entry name" value="AraC-bd_2"/>
</dbReference>
<comment type="caution">
    <text evidence="5">The sequence shown here is derived from an EMBL/GenBank/DDBJ whole genome shotgun (WGS) entry which is preliminary data.</text>
</comment>
<dbReference type="RefSeq" id="WP_158027449.1">
    <property type="nucleotide sequence ID" value="NZ_BMHG01000001.1"/>
</dbReference>
<evidence type="ECO:0000256" key="1">
    <source>
        <dbReference type="ARBA" id="ARBA00023015"/>
    </source>
</evidence>
<evidence type="ECO:0000256" key="2">
    <source>
        <dbReference type="ARBA" id="ARBA00023125"/>
    </source>
</evidence>
<keyword evidence="3" id="KW-0804">Transcription</keyword>
<dbReference type="OrthoDB" id="9799345at2"/>
<organism evidence="5 6">
    <name type="scientific">Pseudoclavibacter endophyticus</name>
    <dbReference type="NCBI Taxonomy" id="1778590"/>
    <lineage>
        <taxon>Bacteria</taxon>
        <taxon>Bacillati</taxon>
        <taxon>Actinomycetota</taxon>
        <taxon>Actinomycetes</taxon>
        <taxon>Micrococcales</taxon>
        <taxon>Microbacteriaceae</taxon>
        <taxon>Pseudoclavibacter</taxon>
    </lineage>
</organism>
<evidence type="ECO:0000259" key="4">
    <source>
        <dbReference type="PROSITE" id="PS01124"/>
    </source>
</evidence>
<feature type="domain" description="HTH araC/xylS-type" evidence="4">
    <location>
        <begin position="219"/>
        <end position="320"/>
    </location>
</feature>
<dbReference type="InterPro" id="IPR018062">
    <property type="entry name" value="HTH_AraC-typ_CS"/>
</dbReference>
<dbReference type="AlphaFoldDB" id="A0A6H9WQ30"/>
<accession>A0A6H9WQ30</accession>
<dbReference type="GO" id="GO:0043565">
    <property type="term" value="F:sequence-specific DNA binding"/>
    <property type="evidence" value="ECO:0007669"/>
    <property type="project" value="InterPro"/>
</dbReference>
<evidence type="ECO:0000313" key="5">
    <source>
        <dbReference type="EMBL" id="KAB1648895.1"/>
    </source>
</evidence>
<dbReference type="InterPro" id="IPR050204">
    <property type="entry name" value="AraC_XylS_family_regulators"/>
</dbReference>
<keyword evidence="1" id="KW-0805">Transcription regulation</keyword>
<dbReference type="GO" id="GO:0003700">
    <property type="term" value="F:DNA-binding transcription factor activity"/>
    <property type="evidence" value="ECO:0007669"/>
    <property type="project" value="InterPro"/>
</dbReference>
<dbReference type="Pfam" id="PF12833">
    <property type="entry name" value="HTH_18"/>
    <property type="match status" value="1"/>
</dbReference>
<dbReference type="SMART" id="SM00342">
    <property type="entry name" value="HTH_ARAC"/>
    <property type="match status" value="1"/>
</dbReference>
<name>A0A6H9WQ30_9MICO</name>
<dbReference type="PROSITE" id="PS00041">
    <property type="entry name" value="HTH_ARAC_FAMILY_1"/>
    <property type="match status" value="1"/>
</dbReference>
<dbReference type="Proteomes" id="UP000431744">
    <property type="component" value="Unassembled WGS sequence"/>
</dbReference>
<evidence type="ECO:0000256" key="3">
    <source>
        <dbReference type="ARBA" id="ARBA00023163"/>
    </source>
</evidence>
<dbReference type="InterPro" id="IPR018060">
    <property type="entry name" value="HTH_AraC"/>
</dbReference>
<dbReference type="Gene3D" id="1.10.10.60">
    <property type="entry name" value="Homeodomain-like"/>
    <property type="match status" value="1"/>
</dbReference>
<keyword evidence="2" id="KW-0238">DNA-binding</keyword>
<protein>
    <submittedName>
        <fullName evidence="5">Helix-turn-helix domain-containing protein</fullName>
    </submittedName>
</protein>
<proteinExistence type="predicted"/>
<sequence length="329" mass="35596">MVRGGERMHVTTERGRTIVSGYLRPGAPRATTHAMDAVVVHRSHYEAEMGSWGLGPVRMSAIDDPDSAIVSRHLGFLKEPASTMLVGVLTRGTGHLQTATQSLALRPGSLSLYPSGVPFELRFDSAYRYIVAEVPRDAIGASGDDDQLCGASPEISTMPAAHIATELLGSLPARAGGLRHGSRARLGDLIVNLLRESIDGLAGIDHHAASPSNDDGMLARLLRWIDEHLAEPDLSPGRIAAEHFISVRYLHRLFEANDSTVAQTIRRRRIDRIKADLCSPATGAAPVAAIGARWGIADATQLSRQFRAVEGTTPARWRREQRWAGDETS</sequence>